<feature type="domain" description="C4-type zinc ribbon" evidence="3">
    <location>
        <begin position="198"/>
        <end position="230"/>
    </location>
</feature>
<keyword evidence="1" id="KW-0175">Coiled coil</keyword>
<organism evidence="4 5">
    <name type="scientific">Campylobacter magnus</name>
    <dbReference type="NCBI Taxonomy" id="3026462"/>
    <lineage>
        <taxon>Bacteria</taxon>
        <taxon>Pseudomonadati</taxon>
        <taxon>Campylobacterota</taxon>
        <taxon>Epsilonproteobacteria</taxon>
        <taxon>Campylobacterales</taxon>
        <taxon>Campylobacteraceae</taxon>
        <taxon>Campylobacter</taxon>
    </lineage>
</organism>
<accession>A0ABT8T548</accession>
<proteinExistence type="predicted"/>
<dbReference type="RefSeq" id="WP_302243325.1">
    <property type="nucleotide sequence ID" value="NZ_JAULJQ010000001.1"/>
</dbReference>
<dbReference type="Gene3D" id="1.10.287.1490">
    <property type="match status" value="1"/>
</dbReference>
<dbReference type="Pfam" id="PF02591">
    <property type="entry name" value="Zn_ribbon_9"/>
    <property type="match status" value="1"/>
</dbReference>
<evidence type="ECO:0000256" key="2">
    <source>
        <dbReference type="SAM" id="MobiDB-lite"/>
    </source>
</evidence>
<evidence type="ECO:0000256" key="1">
    <source>
        <dbReference type="SAM" id="Coils"/>
    </source>
</evidence>
<feature type="compositionally biased region" description="Basic residues" evidence="2">
    <location>
        <begin position="250"/>
        <end position="265"/>
    </location>
</feature>
<feature type="coiled-coil region" evidence="1">
    <location>
        <begin position="39"/>
        <end position="73"/>
    </location>
</feature>
<name>A0ABT8T548_9BACT</name>
<evidence type="ECO:0000313" key="5">
    <source>
        <dbReference type="Proteomes" id="UP001171111"/>
    </source>
</evidence>
<feature type="region of interest" description="Disordered" evidence="2">
    <location>
        <begin position="250"/>
        <end position="274"/>
    </location>
</feature>
<protein>
    <submittedName>
        <fullName evidence="4">C4-type zinc ribbon domain-containing protein</fullName>
    </submittedName>
</protein>
<evidence type="ECO:0000313" key="4">
    <source>
        <dbReference type="EMBL" id="MDO2408602.1"/>
    </source>
</evidence>
<gene>
    <name evidence="4" type="ORF">Q2362_00625</name>
</gene>
<sequence length="274" mass="31085">MNSSLEQLVNLSKLDTQIDSYNPKIEAINAKLEAKKGSINALVEKKHEIQNSITRLEALISDTNRQIAEQGEKMKKISARSSSLKKEKEIEATQTEETLGKEQLESLNEDIERNEKAVEIKKADLKELDEKINEANTELKELENETASSLKEIEDSKKELYKQKDALLAKINQKVLEFYEKIRKWAKNTAVVPMKKQACYGCFMRVNDKTFSEVVHSESITTCPHCGRILYSEINEGEIITEPVVAKKTTAKKTTTKTTTKKTTKKTADESVEE</sequence>
<evidence type="ECO:0000259" key="3">
    <source>
        <dbReference type="Pfam" id="PF02591"/>
    </source>
</evidence>
<dbReference type="InterPro" id="IPR052376">
    <property type="entry name" value="Oxidative_Scav/Glycosyltrans"/>
</dbReference>
<dbReference type="PANTHER" id="PTHR39082:SF1">
    <property type="entry name" value="SCAVENGER RECEPTOR CLASS A MEMBER 3"/>
    <property type="match status" value="1"/>
</dbReference>
<keyword evidence="5" id="KW-1185">Reference proteome</keyword>
<dbReference type="PANTHER" id="PTHR39082">
    <property type="entry name" value="PHOSPHOLIPASE C-BETA-2-RELATED"/>
    <property type="match status" value="1"/>
</dbReference>
<reference evidence="4 5" key="1">
    <citation type="submission" date="2023-06" db="EMBL/GenBank/DDBJ databases">
        <title>Campylobacter magnum sp. nov., isolated from cecal contents of domestic pigs (Sus scrofa domesticus).</title>
        <authorList>
            <person name="Papic B."/>
            <person name="Gruntar I."/>
        </authorList>
    </citation>
    <scope>NUCLEOTIDE SEQUENCE [LARGE SCALE GENOMIC DNA]</scope>
    <source>
        <strain evidence="5">34484-21</strain>
    </source>
</reference>
<comment type="caution">
    <text evidence="4">The sequence shown here is derived from an EMBL/GenBank/DDBJ whole genome shotgun (WGS) entry which is preliminary data.</text>
</comment>
<dbReference type="EMBL" id="JAULJQ010000001">
    <property type="protein sequence ID" value="MDO2408602.1"/>
    <property type="molecule type" value="Genomic_DNA"/>
</dbReference>
<dbReference type="InterPro" id="IPR003743">
    <property type="entry name" value="Zf-RING_7"/>
</dbReference>
<dbReference type="Proteomes" id="UP001171111">
    <property type="component" value="Unassembled WGS sequence"/>
</dbReference>
<feature type="coiled-coil region" evidence="1">
    <location>
        <begin position="101"/>
        <end position="170"/>
    </location>
</feature>